<organism evidence="3 4">
    <name type="scientific">Geotalea uraniireducens (strain Rf4)</name>
    <name type="common">Geobacter uraniireducens</name>
    <dbReference type="NCBI Taxonomy" id="351605"/>
    <lineage>
        <taxon>Bacteria</taxon>
        <taxon>Pseudomonadati</taxon>
        <taxon>Thermodesulfobacteriota</taxon>
        <taxon>Desulfuromonadia</taxon>
        <taxon>Geobacterales</taxon>
        <taxon>Geobacteraceae</taxon>
        <taxon>Geotalea</taxon>
    </lineage>
</organism>
<dbReference type="HOGENOM" id="CLU_502204_0_0_7"/>
<keyword evidence="4" id="KW-1185">Reference proteome</keyword>
<gene>
    <name evidence="3" type="ordered locus">Gura_3475</name>
</gene>
<evidence type="ECO:0000313" key="4">
    <source>
        <dbReference type="Proteomes" id="UP000006695"/>
    </source>
</evidence>
<evidence type="ECO:0000256" key="1">
    <source>
        <dbReference type="SAM" id="Coils"/>
    </source>
</evidence>
<feature type="chain" id="PRO_5002682060" description="Porin" evidence="2">
    <location>
        <begin position="27"/>
        <end position="516"/>
    </location>
</feature>
<feature type="coiled-coil region" evidence="1">
    <location>
        <begin position="43"/>
        <end position="77"/>
    </location>
</feature>
<accession>A5G763</accession>
<protein>
    <recommendedName>
        <fullName evidence="5">Porin</fullName>
    </recommendedName>
</protein>
<dbReference type="AlphaFoldDB" id="A5G763"/>
<feature type="signal peptide" evidence="2">
    <location>
        <begin position="1"/>
        <end position="26"/>
    </location>
</feature>
<evidence type="ECO:0000313" key="3">
    <source>
        <dbReference type="EMBL" id="ABQ27631.1"/>
    </source>
</evidence>
<proteinExistence type="predicted"/>
<keyword evidence="2" id="KW-0732">Signal</keyword>
<name>A5G763_GEOUR</name>
<dbReference type="EMBL" id="CP000698">
    <property type="protein sequence ID" value="ABQ27631.1"/>
    <property type="molecule type" value="Genomic_DNA"/>
</dbReference>
<reference evidence="3 4" key="1">
    <citation type="submission" date="2007-05" db="EMBL/GenBank/DDBJ databases">
        <title>Complete sequence of Geobacter uraniireducens Rf4.</title>
        <authorList>
            <consortium name="US DOE Joint Genome Institute"/>
            <person name="Copeland A."/>
            <person name="Lucas S."/>
            <person name="Lapidus A."/>
            <person name="Barry K."/>
            <person name="Detter J.C."/>
            <person name="Glavina del Rio T."/>
            <person name="Hammon N."/>
            <person name="Israni S."/>
            <person name="Dalin E."/>
            <person name="Tice H."/>
            <person name="Pitluck S."/>
            <person name="Chertkov O."/>
            <person name="Brettin T."/>
            <person name="Bruce D."/>
            <person name="Han C."/>
            <person name="Schmutz J."/>
            <person name="Larimer F."/>
            <person name="Land M."/>
            <person name="Hauser L."/>
            <person name="Kyrpides N."/>
            <person name="Mikhailova N."/>
            <person name="Shelobolina E."/>
            <person name="Aklujkar M."/>
            <person name="Lovley D."/>
            <person name="Richardson P."/>
        </authorList>
    </citation>
    <scope>NUCLEOTIDE SEQUENCE [LARGE SCALE GENOMIC DNA]</scope>
    <source>
        <strain evidence="3 4">Rf4</strain>
    </source>
</reference>
<dbReference type="KEGG" id="gur:Gura_3475"/>
<evidence type="ECO:0008006" key="5">
    <source>
        <dbReference type="Google" id="ProtNLM"/>
    </source>
</evidence>
<dbReference type="Proteomes" id="UP000006695">
    <property type="component" value="Chromosome"/>
</dbReference>
<sequence>MNIRQTAVPVAVVVLLCLALCFPSWAAAASAGEASFILTEQSLDNLRKEVLSREKELEQRVKELEDAQTAREDATRSIIRDAISTLGSKINESVSLGGTLDVTGGWTEDFSGRSEGVLALSTAQLDFEIEVNNWTKGSLILELIDGTNVTFPTTAGFQQGGGDRISIDTANITIGDPQIFPLFMTAGRIILPFGISTGDPVADVLTIEDPLTVEGFEMRQTAVGIGLGFPTPALTPATPPVTQPPVRPLVINPLISSLGRALGYKPPPPSPPTPVVPKPAPPLFNVGVYSFNGDTFKGDEKRGGFRPENHIDATAGFHTRGNCGRPYDQLRGTDFCPWSVDVDVDYNSSIFDSRFLGFEYNNFLGQIGFVDGMAASIKATLGPVSFVGEWNGAISRAKFMDDLGKSVSIKPSAWQIALGYQFDWNPWVEAIGAQGNYLAIGYSESRDLAGVTRVTDGQPSRVGFLPRRRVVVGVGEWVLDNLRFAIEYSHNWDYATHEGGTGNSADGVLSQLTAVW</sequence>
<evidence type="ECO:0000256" key="2">
    <source>
        <dbReference type="SAM" id="SignalP"/>
    </source>
</evidence>
<dbReference type="STRING" id="351605.Gura_3475"/>
<keyword evidence="1" id="KW-0175">Coiled coil</keyword>